<accession>A0ABW3Y2H9</accession>
<proteinExistence type="predicted"/>
<name>A0ABW3Y2H9_9FLAO</name>
<keyword evidence="3" id="KW-1185">Reference proteome</keyword>
<dbReference type="Gene3D" id="2.40.420.20">
    <property type="match status" value="1"/>
</dbReference>
<keyword evidence="1" id="KW-0812">Transmembrane</keyword>
<organism evidence="2 3">
    <name type="scientific">Namhaeicola litoreus</name>
    <dbReference type="NCBI Taxonomy" id="1052145"/>
    <lineage>
        <taxon>Bacteria</taxon>
        <taxon>Pseudomonadati</taxon>
        <taxon>Bacteroidota</taxon>
        <taxon>Flavobacteriia</taxon>
        <taxon>Flavobacteriales</taxon>
        <taxon>Flavobacteriaceae</taxon>
        <taxon>Namhaeicola</taxon>
    </lineage>
</organism>
<dbReference type="Gene3D" id="1.10.287.470">
    <property type="entry name" value="Helix hairpin bin"/>
    <property type="match status" value="1"/>
</dbReference>
<evidence type="ECO:0000313" key="3">
    <source>
        <dbReference type="Proteomes" id="UP001597201"/>
    </source>
</evidence>
<dbReference type="PANTHER" id="PTHR30469:SF15">
    <property type="entry name" value="HLYD FAMILY OF SECRETION PROTEINS"/>
    <property type="match status" value="1"/>
</dbReference>
<dbReference type="SUPFAM" id="SSF111369">
    <property type="entry name" value="HlyD-like secretion proteins"/>
    <property type="match status" value="1"/>
</dbReference>
<dbReference type="EMBL" id="JBHTMY010000003">
    <property type="protein sequence ID" value="MFD1316052.1"/>
    <property type="molecule type" value="Genomic_DNA"/>
</dbReference>
<sequence length="375" mass="42312">MRKSISIILGILLLILTYFGVKYMILSNQKKVLPPKTNVNSVFVQSVENKDVAIQISASGNIVAKNKIELYSEVQGVLVPLNKEFKPGTSYNKGETILKIDNQEHLANLQAQKSNLFNSIASIMPDIRLDYPNEYQKWEKYLNEFDFNKTTPALPETSSDKEKFFISGRNIYTTFYNVKNLEVRLEKYALRAPFNGVLTEALVNQGTLIRQGQKLGEFIDPSNYEMEIAINANYKELLQIGKTVELHDLEKTKTWEGKVIRINGKIDQASQTLKVFIQVAGDGLREGMYLEADLQAKTEQNAFEISRKLLVNNENIYQVRDTILILTPVQTVYFSDQTAVVKGLENGMKILAKPVPGAYDGMVVKVIGDTTNPNN</sequence>
<keyword evidence="1" id="KW-0472">Membrane</keyword>
<dbReference type="PANTHER" id="PTHR30469">
    <property type="entry name" value="MULTIDRUG RESISTANCE PROTEIN MDTA"/>
    <property type="match status" value="1"/>
</dbReference>
<keyword evidence="1" id="KW-1133">Transmembrane helix</keyword>
<dbReference type="Gene3D" id="2.40.30.170">
    <property type="match status" value="1"/>
</dbReference>
<comment type="caution">
    <text evidence="2">The sequence shown here is derived from an EMBL/GenBank/DDBJ whole genome shotgun (WGS) entry which is preliminary data.</text>
</comment>
<dbReference type="Gene3D" id="2.40.50.100">
    <property type="match status" value="1"/>
</dbReference>
<feature type="transmembrane region" description="Helical" evidence="1">
    <location>
        <begin position="7"/>
        <end position="26"/>
    </location>
</feature>
<reference evidence="3" key="1">
    <citation type="journal article" date="2019" name="Int. J. Syst. Evol. Microbiol.">
        <title>The Global Catalogue of Microorganisms (GCM) 10K type strain sequencing project: providing services to taxonomists for standard genome sequencing and annotation.</title>
        <authorList>
            <consortium name="The Broad Institute Genomics Platform"/>
            <consortium name="The Broad Institute Genome Sequencing Center for Infectious Disease"/>
            <person name="Wu L."/>
            <person name="Ma J."/>
        </authorList>
    </citation>
    <scope>NUCLEOTIDE SEQUENCE [LARGE SCALE GENOMIC DNA]</scope>
    <source>
        <strain evidence="3">CCUG 61485</strain>
    </source>
</reference>
<evidence type="ECO:0000256" key="1">
    <source>
        <dbReference type="SAM" id="Phobius"/>
    </source>
</evidence>
<evidence type="ECO:0000313" key="2">
    <source>
        <dbReference type="EMBL" id="MFD1316052.1"/>
    </source>
</evidence>
<dbReference type="RefSeq" id="WP_377178811.1">
    <property type="nucleotide sequence ID" value="NZ_JBHTMY010000003.1"/>
</dbReference>
<gene>
    <name evidence="2" type="ORF">ACFQ39_10520</name>
</gene>
<dbReference type="Proteomes" id="UP001597201">
    <property type="component" value="Unassembled WGS sequence"/>
</dbReference>
<protein>
    <submittedName>
        <fullName evidence="2">Efflux RND transporter periplasmic adaptor subunit</fullName>
    </submittedName>
</protein>